<comment type="caution">
    <text evidence="1">The sequence shown here is derived from an EMBL/GenBank/DDBJ whole genome shotgun (WGS) entry which is preliminary data.</text>
</comment>
<sequence length="121" mass="13781">MSREDHRGAAVMNLGSQVRLLHVRGPRKQDHQDMYFACAHRLHLTVPGCIDRADFRVTVRSKVILTPREKQLDLTQKVTGFLFWANGLDSWSLEKRQLKKLQEALTGPGLQLTGKALKVHL</sequence>
<evidence type="ECO:0000313" key="2">
    <source>
        <dbReference type="Proteomes" id="UP001066276"/>
    </source>
</evidence>
<protein>
    <submittedName>
        <fullName evidence="1">Uncharacterized protein</fullName>
    </submittedName>
</protein>
<evidence type="ECO:0000313" key="1">
    <source>
        <dbReference type="EMBL" id="KAJ1083379.1"/>
    </source>
</evidence>
<accession>A0AAV7KXR2</accession>
<proteinExistence type="predicted"/>
<dbReference type="EMBL" id="JANPWB010000016">
    <property type="protein sequence ID" value="KAJ1083379.1"/>
    <property type="molecule type" value="Genomic_DNA"/>
</dbReference>
<name>A0AAV7KXR2_PLEWA</name>
<gene>
    <name evidence="1" type="ORF">NDU88_003538</name>
</gene>
<reference evidence="1" key="1">
    <citation type="journal article" date="2022" name="bioRxiv">
        <title>Sequencing and chromosome-scale assembly of the giantPleurodeles waltlgenome.</title>
        <authorList>
            <person name="Brown T."/>
            <person name="Elewa A."/>
            <person name="Iarovenko S."/>
            <person name="Subramanian E."/>
            <person name="Araus A.J."/>
            <person name="Petzold A."/>
            <person name="Susuki M."/>
            <person name="Suzuki K.-i.T."/>
            <person name="Hayashi T."/>
            <person name="Toyoda A."/>
            <person name="Oliveira C."/>
            <person name="Osipova E."/>
            <person name="Leigh N.D."/>
            <person name="Simon A."/>
            <person name="Yun M.H."/>
        </authorList>
    </citation>
    <scope>NUCLEOTIDE SEQUENCE</scope>
    <source>
        <strain evidence="1">20211129_DDA</strain>
        <tissue evidence="1">Liver</tissue>
    </source>
</reference>
<organism evidence="1 2">
    <name type="scientific">Pleurodeles waltl</name>
    <name type="common">Iberian ribbed newt</name>
    <dbReference type="NCBI Taxonomy" id="8319"/>
    <lineage>
        <taxon>Eukaryota</taxon>
        <taxon>Metazoa</taxon>
        <taxon>Chordata</taxon>
        <taxon>Craniata</taxon>
        <taxon>Vertebrata</taxon>
        <taxon>Euteleostomi</taxon>
        <taxon>Amphibia</taxon>
        <taxon>Batrachia</taxon>
        <taxon>Caudata</taxon>
        <taxon>Salamandroidea</taxon>
        <taxon>Salamandridae</taxon>
        <taxon>Pleurodelinae</taxon>
        <taxon>Pleurodeles</taxon>
    </lineage>
</organism>
<dbReference type="AlphaFoldDB" id="A0AAV7KXR2"/>
<dbReference type="Proteomes" id="UP001066276">
    <property type="component" value="Chromosome 12"/>
</dbReference>
<keyword evidence="2" id="KW-1185">Reference proteome</keyword>